<organism evidence="6 7">
    <name type="scientific">Caenorhabditis tropicalis</name>
    <dbReference type="NCBI Taxonomy" id="1561998"/>
    <lineage>
        <taxon>Eukaryota</taxon>
        <taxon>Metazoa</taxon>
        <taxon>Ecdysozoa</taxon>
        <taxon>Nematoda</taxon>
        <taxon>Chromadorea</taxon>
        <taxon>Rhabditida</taxon>
        <taxon>Rhabditina</taxon>
        <taxon>Rhabditomorpha</taxon>
        <taxon>Rhabditoidea</taxon>
        <taxon>Rhabditidae</taxon>
        <taxon>Peloderinae</taxon>
        <taxon>Caenorhabditis</taxon>
    </lineage>
</organism>
<dbReference type="EC" id="2.1.1.85" evidence="4"/>
<dbReference type="SUPFAM" id="SSF82199">
    <property type="entry name" value="SET domain"/>
    <property type="match status" value="1"/>
</dbReference>
<dbReference type="InterPro" id="IPR001214">
    <property type="entry name" value="SET_dom"/>
</dbReference>
<comment type="catalytic activity">
    <reaction evidence="4">
        <text>L-histidyl-[protein] + S-adenosyl-L-methionine = N(tele)-methyl-L-histidyl-[protein] + S-adenosyl-L-homocysteine + H(+)</text>
        <dbReference type="Rhea" id="RHEA:19369"/>
        <dbReference type="Rhea" id="RHEA-COMP:9745"/>
        <dbReference type="Rhea" id="RHEA-COMP:11600"/>
        <dbReference type="ChEBI" id="CHEBI:15378"/>
        <dbReference type="ChEBI" id="CHEBI:16367"/>
        <dbReference type="ChEBI" id="CHEBI:29979"/>
        <dbReference type="ChEBI" id="CHEBI:57856"/>
        <dbReference type="ChEBI" id="CHEBI:59789"/>
        <dbReference type="EC" id="2.1.1.85"/>
    </reaction>
</comment>
<dbReference type="GO" id="GO:0016279">
    <property type="term" value="F:protein-lysine N-methyltransferase activity"/>
    <property type="evidence" value="ECO:0007669"/>
    <property type="project" value="TreeGrafter"/>
</dbReference>
<evidence type="ECO:0000313" key="6">
    <source>
        <dbReference type="Proteomes" id="UP000095282"/>
    </source>
</evidence>
<evidence type="ECO:0000256" key="3">
    <source>
        <dbReference type="ARBA" id="ARBA00022691"/>
    </source>
</evidence>
<reference evidence="7" key="1">
    <citation type="submission" date="2016-11" db="UniProtKB">
        <authorList>
            <consortium name="WormBaseParasite"/>
        </authorList>
    </citation>
    <scope>IDENTIFICATION</scope>
</reference>
<dbReference type="Proteomes" id="UP000095282">
    <property type="component" value="Unplaced"/>
</dbReference>
<dbReference type="InterPro" id="IPR044428">
    <property type="entry name" value="SETD3_SET"/>
</dbReference>
<dbReference type="InterPro" id="IPR050600">
    <property type="entry name" value="SETD3_SETD6_MTase"/>
</dbReference>
<evidence type="ECO:0000259" key="5">
    <source>
        <dbReference type="PROSITE" id="PS50280"/>
    </source>
</evidence>
<dbReference type="Gene3D" id="3.90.1410.10">
    <property type="entry name" value="set domain protein methyltransferase, domain 1"/>
    <property type="match status" value="1"/>
</dbReference>
<keyword evidence="6" id="KW-1185">Reference proteome</keyword>
<dbReference type="WBParaSite" id="Csp11.Scaffold629.g8770.t1">
    <property type="protein sequence ID" value="Csp11.Scaffold629.g8770.t1"/>
    <property type="gene ID" value="Csp11.Scaffold629.g8770"/>
</dbReference>
<dbReference type="GO" id="GO:0018064">
    <property type="term" value="F:protein-L-histidine N-tele-methyltransferase activity"/>
    <property type="evidence" value="ECO:0007669"/>
    <property type="project" value="UniProtKB-EC"/>
</dbReference>
<dbReference type="PROSITE" id="PS51565">
    <property type="entry name" value="SAM_MT85_SETD3"/>
    <property type="match status" value="1"/>
</dbReference>
<dbReference type="InterPro" id="IPR046341">
    <property type="entry name" value="SET_dom_sf"/>
</dbReference>
<feature type="domain" description="SET" evidence="5">
    <location>
        <begin position="91"/>
        <end position="344"/>
    </location>
</feature>
<protein>
    <recommendedName>
        <fullName evidence="4">protein-histidine N-methyltransferase</fullName>
        <ecNumber evidence="4">2.1.1.85</ecNumber>
    </recommendedName>
</protein>
<name>A0A1I7UFE6_9PELO</name>
<keyword evidence="3 4" id="KW-0949">S-adenosyl-L-methionine</keyword>
<evidence type="ECO:0000256" key="4">
    <source>
        <dbReference type="PROSITE-ProRule" id="PRU00898"/>
    </source>
</evidence>
<dbReference type="eggNOG" id="KOG1337">
    <property type="taxonomic scope" value="Eukaryota"/>
</dbReference>
<evidence type="ECO:0000256" key="1">
    <source>
        <dbReference type="ARBA" id="ARBA00022603"/>
    </source>
</evidence>
<dbReference type="AlphaFoldDB" id="A0A1I7UFE6"/>
<dbReference type="CDD" id="cd19176">
    <property type="entry name" value="SET_SETD3"/>
    <property type="match status" value="1"/>
</dbReference>
<keyword evidence="1 4" id="KW-0489">Methyltransferase</keyword>
<sequence length="503" mass="57180">MAPSPNAKVELEDQILGKVATLFEETLSHQPPSNIIELWKEHVEIRRILDEVTEIQAKLGDTNERLSNSERNAETIKKFLDWSDNMGIARNNVTIGSTKTNGLSLQATGKIPEGHIVARVPRHAMITLDLARKSSILKKAFEQDRIVGGMDNVGLALFLAAQWIQNEKSKWHPYLSCLPNTFPTPLFYTEEQLLQLKPSPIFEEGLTFYRTIARQFCYFLMAVSKNRMYESAQKRKDTRNTMDVPMFYNAPFTVSNFTPRLYFWSVAVVTTRVNMVPSEHLVGKDNKPVIIPSLIPFLDMANHENVETENPVEDLVCYSPSEECAVITSHCDLEAGKEVTIFYGCRSKGEHLLHNGFVPLNHGKQDVMNIKIGIPRTDKTLDAKKALIEKFVANVYCTGNIFHMDIYNYREHPFPLDLLMFASIFVSKEASEADIVKPEVRKQGLEFFKTRFALLKKSYENAIDKSKLKEVGIDGDAARLKAAEVEILEIALKYCENLEKQQN</sequence>
<dbReference type="PROSITE" id="PS50280">
    <property type="entry name" value="SET"/>
    <property type="match status" value="1"/>
</dbReference>
<keyword evidence="2 4" id="KW-0808">Transferase</keyword>
<evidence type="ECO:0000256" key="2">
    <source>
        <dbReference type="ARBA" id="ARBA00022679"/>
    </source>
</evidence>
<dbReference type="STRING" id="1561998.A0A1I7UFE6"/>
<proteinExistence type="inferred from homology"/>
<dbReference type="PANTHER" id="PTHR13271">
    <property type="entry name" value="UNCHARACTERIZED PUTATIVE METHYLTRANSFERASE"/>
    <property type="match status" value="1"/>
</dbReference>
<comment type="similarity">
    <text evidence="4">Belongs to the class V-like SAM-binding methyltransferase superfamily. SETD3 actin-histidine methyltransferase family.</text>
</comment>
<dbReference type="GO" id="GO:0032259">
    <property type="term" value="P:methylation"/>
    <property type="evidence" value="ECO:0007669"/>
    <property type="project" value="UniProtKB-KW"/>
</dbReference>
<evidence type="ECO:0000313" key="7">
    <source>
        <dbReference type="WBParaSite" id="Csp11.Scaffold629.g8770.t1"/>
    </source>
</evidence>
<dbReference type="InterPro" id="IPR025785">
    <property type="entry name" value="SETD3"/>
</dbReference>
<dbReference type="PANTHER" id="PTHR13271:SF47">
    <property type="entry name" value="ACTIN-HISTIDINE N-METHYLTRANSFERASE"/>
    <property type="match status" value="1"/>
</dbReference>
<dbReference type="FunFam" id="3.90.1410.10:FF:000037">
    <property type="entry name" value="SET (Trithorax/polycomb) domain containing"/>
    <property type="match status" value="1"/>
</dbReference>
<accession>A0A1I7UFE6</accession>